<dbReference type="RefSeq" id="WP_146483157.1">
    <property type="nucleotide sequence ID" value="NZ_CP042266.1"/>
</dbReference>
<keyword evidence="1 2" id="KW-0456">Lyase</keyword>
<dbReference type="EC" id="4.2.3.-" evidence="2"/>
<keyword evidence="2" id="KW-0460">Magnesium</keyword>
<reference evidence="3 4" key="1">
    <citation type="submission" date="2019-07" db="EMBL/GenBank/DDBJ databases">
        <authorList>
            <person name="Zhu P."/>
        </authorList>
    </citation>
    <scope>NUCLEOTIDE SEQUENCE [LARGE SCALE GENOMIC DNA]</scope>
    <source>
        <strain evidence="3 4">SSL-25</strain>
    </source>
</reference>
<accession>A0A5B8JHQ3</accession>
<dbReference type="EMBL" id="CP042266">
    <property type="protein sequence ID" value="QDY79874.1"/>
    <property type="molecule type" value="Genomic_DNA"/>
</dbReference>
<name>A0A5B8JHQ3_9ACTN</name>
<gene>
    <name evidence="3" type="ORF">FQU76_28790</name>
</gene>
<dbReference type="SUPFAM" id="SSF48576">
    <property type="entry name" value="Terpenoid synthases"/>
    <property type="match status" value="1"/>
</dbReference>
<dbReference type="GO" id="GO:0010333">
    <property type="term" value="F:terpene synthase activity"/>
    <property type="evidence" value="ECO:0007669"/>
    <property type="project" value="InterPro"/>
</dbReference>
<proteinExistence type="inferred from homology"/>
<evidence type="ECO:0000256" key="2">
    <source>
        <dbReference type="RuleBase" id="RU366034"/>
    </source>
</evidence>
<dbReference type="Gene3D" id="1.10.600.10">
    <property type="entry name" value="Farnesyl Diphosphate Synthase"/>
    <property type="match status" value="1"/>
</dbReference>
<organism evidence="3 4">
    <name type="scientific">Streptomyces qinzhouensis</name>
    <dbReference type="NCBI Taxonomy" id="2599401"/>
    <lineage>
        <taxon>Bacteria</taxon>
        <taxon>Bacillati</taxon>
        <taxon>Actinomycetota</taxon>
        <taxon>Actinomycetes</taxon>
        <taxon>Kitasatosporales</taxon>
        <taxon>Streptomycetaceae</taxon>
        <taxon>Streptomyces</taxon>
    </lineage>
</organism>
<evidence type="ECO:0000313" key="4">
    <source>
        <dbReference type="Proteomes" id="UP000320580"/>
    </source>
</evidence>
<comment type="similarity">
    <text evidence="2">Belongs to the terpene synthase family.</text>
</comment>
<evidence type="ECO:0000313" key="3">
    <source>
        <dbReference type="EMBL" id="QDY79874.1"/>
    </source>
</evidence>
<sequence>MNDLFAEMFDLFIPPVALPDLEHVRRHHQEWIEQHGIADHETSRVLLAAAPHVCAGYCYPLAQDGGAELAADFVGWLCLFDDVFDGPVGERPDQAGRVVSELLAVVRDAPPPDLSPFARALSSLWQRSSAGRSAHWRFRAANVWADYLNAQVIEVRNRHAGIRPGVEDYRVLRRESGASPVALDMAEAVGGFEVPPTVWQDPVIQGMREIAINVINDVQDVLSLAKEEATGDVHNIVLVMESVHGDSRSHVLSQVSAKVRGEIDAFLLKEAQLPHVCAANGLPAALHRPVALYAESLRALMRGNYDWYRSTTRLNYAGTTIDSGI</sequence>
<evidence type="ECO:0000256" key="1">
    <source>
        <dbReference type="ARBA" id="ARBA00023239"/>
    </source>
</evidence>
<dbReference type="PANTHER" id="PTHR35201:SF4">
    <property type="entry name" value="BETA-PINACENE SYNTHASE-RELATED"/>
    <property type="match status" value="1"/>
</dbReference>
<dbReference type="PANTHER" id="PTHR35201">
    <property type="entry name" value="TERPENE SYNTHASE"/>
    <property type="match status" value="1"/>
</dbReference>
<keyword evidence="2" id="KW-0479">Metal-binding</keyword>
<dbReference type="AlphaFoldDB" id="A0A5B8JHQ3"/>
<dbReference type="KEGG" id="sqz:FQU76_28790"/>
<dbReference type="InterPro" id="IPR034686">
    <property type="entry name" value="Terpene_cyclase-like_2"/>
</dbReference>
<comment type="cofactor">
    <cofactor evidence="2">
        <name>Mg(2+)</name>
        <dbReference type="ChEBI" id="CHEBI:18420"/>
    </cofactor>
</comment>
<protein>
    <recommendedName>
        <fullName evidence="2">Terpene synthase</fullName>
        <ecNumber evidence="2">4.2.3.-</ecNumber>
    </recommendedName>
</protein>
<keyword evidence="4" id="KW-1185">Reference proteome</keyword>
<dbReference type="OrthoDB" id="3676909at2"/>
<dbReference type="InterPro" id="IPR008949">
    <property type="entry name" value="Isoprenoid_synthase_dom_sf"/>
</dbReference>
<dbReference type="GO" id="GO:0046872">
    <property type="term" value="F:metal ion binding"/>
    <property type="evidence" value="ECO:0007669"/>
    <property type="project" value="UniProtKB-KW"/>
</dbReference>
<dbReference type="Pfam" id="PF19086">
    <property type="entry name" value="Terpene_syn_C_2"/>
    <property type="match status" value="1"/>
</dbReference>
<dbReference type="Proteomes" id="UP000320580">
    <property type="component" value="Chromosome"/>
</dbReference>